<name>A0A920CVQ4_9BACL</name>
<dbReference type="SUPFAM" id="SSF54909">
    <property type="entry name" value="Dimeric alpha+beta barrel"/>
    <property type="match status" value="1"/>
</dbReference>
<evidence type="ECO:0000313" key="2">
    <source>
        <dbReference type="Proteomes" id="UP000682811"/>
    </source>
</evidence>
<reference evidence="1 2" key="1">
    <citation type="submission" date="2021-03" db="EMBL/GenBank/DDBJ databases">
        <title>Antimicrobial resistance genes in bacteria isolated from Japanese honey, and their potential for conferring macrolide and lincosamide resistance in the American foulbrood pathogen Paenibacillus larvae.</title>
        <authorList>
            <person name="Okamoto M."/>
            <person name="Kumagai M."/>
            <person name="Kanamori H."/>
            <person name="Takamatsu D."/>
        </authorList>
    </citation>
    <scope>NUCLEOTIDE SEQUENCE [LARGE SCALE GENOMIC DNA]</scope>
    <source>
        <strain evidence="1 2">J34TS1</strain>
    </source>
</reference>
<organism evidence="1 2">
    <name type="scientific">Paenibacillus azoreducens</name>
    <dbReference type="NCBI Taxonomy" id="116718"/>
    <lineage>
        <taxon>Bacteria</taxon>
        <taxon>Bacillati</taxon>
        <taxon>Bacillota</taxon>
        <taxon>Bacilli</taxon>
        <taxon>Bacillales</taxon>
        <taxon>Paenibacillaceae</taxon>
        <taxon>Paenibacillus</taxon>
    </lineage>
</organism>
<dbReference type="AlphaFoldDB" id="A0A920CVQ4"/>
<evidence type="ECO:0000313" key="1">
    <source>
        <dbReference type="EMBL" id="GIO50742.1"/>
    </source>
</evidence>
<protein>
    <recommendedName>
        <fullName evidence="3">Antibiotic biosynthesis monooxygenase</fullName>
    </recommendedName>
</protein>
<sequence>MLLVKWETLEAHTVDFRGSAEYQEWKALLDHYYDPFPAVEHYELVDENSIL</sequence>
<dbReference type="EMBL" id="BORT01000037">
    <property type="protein sequence ID" value="GIO50742.1"/>
    <property type="molecule type" value="Genomic_DNA"/>
</dbReference>
<evidence type="ECO:0008006" key="3">
    <source>
        <dbReference type="Google" id="ProtNLM"/>
    </source>
</evidence>
<keyword evidence="2" id="KW-1185">Reference proteome</keyword>
<dbReference type="Proteomes" id="UP000682811">
    <property type="component" value="Unassembled WGS sequence"/>
</dbReference>
<dbReference type="InterPro" id="IPR011008">
    <property type="entry name" value="Dimeric_a/b-barrel"/>
</dbReference>
<proteinExistence type="predicted"/>
<gene>
    <name evidence="1" type="ORF">J34TS1_55070</name>
</gene>
<comment type="caution">
    <text evidence="1">The sequence shown here is derived from an EMBL/GenBank/DDBJ whole genome shotgun (WGS) entry which is preliminary data.</text>
</comment>
<dbReference type="Gene3D" id="3.30.70.100">
    <property type="match status" value="1"/>
</dbReference>
<accession>A0A920CVQ4</accession>